<evidence type="ECO:0000313" key="2">
    <source>
        <dbReference type="Proteomes" id="UP001592528"/>
    </source>
</evidence>
<protein>
    <submittedName>
        <fullName evidence="1">Glutaredoxin family protein</fullName>
    </submittedName>
</protein>
<dbReference type="RefSeq" id="WP_030261049.1">
    <property type="nucleotide sequence ID" value="NZ_JBHEZZ010000002.1"/>
</dbReference>
<dbReference type="Gene3D" id="3.40.30.10">
    <property type="entry name" value="Glutaredoxin"/>
    <property type="match status" value="1"/>
</dbReference>
<proteinExistence type="predicted"/>
<sequence>MVGVSPLLRREPRKSPADHLVTLIGKPDCHLCEEARAVVLGLAEELGFTWEELDINQDAELHRKYWEQIPVTLIDGRQHDFWKVDETRLRRALGG</sequence>
<dbReference type="SUPFAM" id="SSF52833">
    <property type="entry name" value="Thioredoxin-like"/>
    <property type="match status" value="1"/>
</dbReference>
<organism evidence="1 2">
    <name type="scientific">Streptacidiphilus cavernicola</name>
    <dbReference type="NCBI Taxonomy" id="3342716"/>
    <lineage>
        <taxon>Bacteria</taxon>
        <taxon>Bacillati</taxon>
        <taxon>Actinomycetota</taxon>
        <taxon>Actinomycetes</taxon>
        <taxon>Kitasatosporales</taxon>
        <taxon>Streptomycetaceae</taxon>
        <taxon>Streptacidiphilus</taxon>
    </lineage>
</organism>
<evidence type="ECO:0000313" key="1">
    <source>
        <dbReference type="EMBL" id="MFC1400317.1"/>
    </source>
</evidence>
<dbReference type="Pfam" id="PF05768">
    <property type="entry name" value="Glrx-like"/>
    <property type="match status" value="1"/>
</dbReference>
<dbReference type="Proteomes" id="UP001592528">
    <property type="component" value="Unassembled WGS sequence"/>
</dbReference>
<reference evidence="1 2" key="1">
    <citation type="submission" date="2024-09" db="EMBL/GenBank/DDBJ databases">
        <authorList>
            <person name="Lee S.D."/>
        </authorList>
    </citation>
    <scope>NUCLEOTIDE SEQUENCE [LARGE SCALE GENOMIC DNA]</scope>
    <source>
        <strain evidence="1 2">N1-5</strain>
    </source>
</reference>
<dbReference type="InterPro" id="IPR036249">
    <property type="entry name" value="Thioredoxin-like_sf"/>
</dbReference>
<name>A0ABV6UFS8_9ACTN</name>
<dbReference type="EMBL" id="JBHEZZ010000002">
    <property type="protein sequence ID" value="MFC1400317.1"/>
    <property type="molecule type" value="Genomic_DNA"/>
</dbReference>
<accession>A0ABV6UFS8</accession>
<dbReference type="InterPro" id="IPR008554">
    <property type="entry name" value="Glutaredoxin-like"/>
</dbReference>
<gene>
    <name evidence="1" type="ORF">ACEZDJ_03330</name>
</gene>
<comment type="caution">
    <text evidence="1">The sequence shown here is derived from an EMBL/GenBank/DDBJ whole genome shotgun (WGS) entry which is preliminary data.</text>
</comment>
<keyword evidence="2" id="KW-1185">Reference proteome</keyword>